<evidence type="ECO:0000313" key="1">
    <source>
        <dbReference type="EMBL" id="ERK04049.1"/>
    </source>
</evidence>
<name>U2MXX6_9BACT</name>
<dbReference type="PANTHER" id="PTHR35145">
    <property type="entry name" value="CYTOPLASMIC PROTEIN-RELATED"/>
    <property type="match status" value="1"/>
</dbReference>
<dbReference type="InterPro" id="IPR007351">
    <property type="entry name" value="YjbR"/>
</dbReference>
<dbReference type="Pfam" id="PF04237">
    <property type="entry name" value="YjbR"/>
    <property type="match status" value="1"/>
</dbReference>
<sequence length="136" mass="16489">MSFFKIFFIFTQNKFDRNMNIEELRDYCLSFDGVTEKMPFQQFKAAQSICAFYVSGHIFCYFDIDKFDTCIIKCNTTQIDCLKERYESISNPYNMNRKYWISIHFHGDVNDRILRSLIQDSYEIVKQQYKRKIRSL</sequence>
<accession>U2MXX6</accession>
<gene>
    <name evidence="1" type="ORF">HMPREF1218_1884</name>
</gene>
<dbReference type="EMBL" id="AWET01000006">
    <property type="protein sequence ID" value="ERK04049.1"/>
    <property type="molecule type" value="Genomic_DNA"/>
</dbReference>
<dbReference type="Proteomes" id="UP000016600">
    <property type="component" value="Unassembled WGS sequence"/>
</dbReference>
<dbReference type="PANTHER" id="PTHR35145:SF1">
    <property type="entry name" value="CYTOPLASMIC PROTEIN"/>
    <property type="match status" value="1"/>
</dbReference>
<dbReference type="InterPro" id="IPR058532">
    <property type="entry name" value="YjbR/MT2646/Rv2570-like"/>
</dbReference>
<keyword evidence="2" id="KW-1185">Reference proteome</keyword>
<protein>
    <submittedName>
        <fullName evidence="1">YjbR protein</fullName>
    </submittedName>
</protein>
<evidence type="ECO:0000313" key="2">
    <source>
        <dbReference type="Proteomes" id="UP000016600"/>
    </source>
</evidence>
<dbReference type="InterPro" id="IPR038056">
    <property type="entry name" value="YjbR-like_sf"/>
</dbReference>
<reference evidence="1 2" key="1">
    <citation type="submission" date="2013-08" db="EMBL/GenBank/DDBJ databases">
        <authorList>
            <person name="Durkin A.S."/>
            <person name="Haft D.R."/>
            <person name="McCorrison J."/>
            <person name="Torralba M."/>
            <person name="Gillis M."/>
            <person name="Haft D.H."/>
            <person name="Methe B."/>
            <person name="Sutton G."/>
            <person name="Nelson K.E."/>
        </authorList>
    </citation>
    <scope>NUCLEOTIDE SEQUENCE [LARGE SCALE GENOMIC DNA]</scope>
    <source>
        <strain evidence="1 2">F0068</strain>
    </source>
</reference>
<dbReference type="AlphaFoldDB" id="U2MXX6"/>
<dbReference type="SUPFAM" id="SSF142906">
    <property type="entry name" value="YjbR-like"/>
    <property type="match status" value="1"/>
</dbReference>
<comment type="caution">
    <text evidence="1">The sequence shown here is derived from an EMBL/GenBank/DDBJ whole genome shotgun (WGS) entry which is preliminary data.</text>
</comment>
<proteinExistence type="predicted"/>
<organism evidence="1 2">
    <name type="scientific">Hoylesella pleuritidis F0068</name>
    <dbReference type="NCBI Taxonomy" id="1081904"/>
    <lineage>
        <taxon>Bacteria</taxon>
        <taxon>Pseudomonadati</taxon>
        <taxon>Bacteroidota</taxon>
        <taxon>Bacteroidia</taxon>
        <taxon>Bacteroidales</taxon>
        <taxon>Prevotellaceae</taxon>
        <taxon>Hoylesella</taxon>
    </lineage>
</organism>
<dbReference type="PATRIC" id="fig|1081904.3.peg.214"/>
<dbReference type="Gene3D" id="3.90.1150.30">
    <property type="match status" value="1"/>
</dbReference>